<proteinExistence type="inferred from homology"/>
<evidence type="ECO:0000256" key="4">
    <source>
        <dbReference type="ARBA" id="ARBA00022748"/>
    </source>
</evidence>
<gene>
    <name evidence="9" type="ORF">SAMN05444370_13225</name>
</gene>
<dbReference type="AlphaFoldDB" id="A0A1H4G241"/>
<keyword evidence="6 7" id="KW-0472">Membrane</keyword>
<dbReference type="InterPro" id="IPR003834">
    <property type="entry name" value="Cyt_c_assmbl_TM_dom"/>
</dbReference>
<feature type="transmembrane region" description="Helical" evidence="7">
    <location>
        <begin position="124"/>
        <end position="147"/>
    </location>
</feature>
<evidence type="ECO:0000256" key="7">
    <source>
        <dbReference type="SAM" id="Phobius"/>
    </source>
</evidence>
<feature type="transmembrane region" description="Helical" evidence="7">
    <location>
        <begin position="6"/>
        <end position="29"/>
    </location>
</feature>
<evidence type="ECO:0000256" key="5">
    <source>
        <dbReference type="ARBA" id="ARBA00022989"/>
    </source>
</evidence>
<dbReference type="InterPro" id="IPR051790">
    <property type="entry name" value="Cytochrome_c-biogenesis_DsbD"/>
</dbReference>
<dbReference type="GO" id="GO:0017004">
    <property type="term" value="P:cytochrome complex assembly"/>
    <property type="evidence" value="ECO:0007669"/>
    <property type="project" value="UniProtKB-KW"/>
</dbReference>
<name>A0A1H4G241_9RHOB</name>
<accession>A0A1H4G241</accession>
<dbReference type="GO" id="GO:0016020">
    <property type="term" value="C:membrane"/>
    <property type="evidence" value="ECO:0007669"/>
    <property type="project" value="UniProtKB-SubCell"/>
</dbReference>
<feature type="transmembrane region" description="Helical" evidence="7">
    <location>
        <begin position="71"/>
        <end position="92"/>
    </location>
</feature>
<evidence type="ECO:0000259" key="8">
    <source>
        <dbReference type="Pfam" id="PF02683"/>
    </source>
</evidence>
<comment type="subcellular location">
    <subcellularLocation>
        <location evidence="1">Membrane</location>
        <topology evidence="1">Multi-pass membrane protein</topology>
    </subcellularLocation>
</comment>
<comment type="similarity">
    <text evidence="2">Belongs to the DsbD family.</text>
</comment>
<dbReference type="Proteomes" id="UP000198703">
    <property type="component" value="Unassembled WGS sequence"/>
</dbReference>
<evidence type="ECO:0000256" key="6">
    <source>
        <dbReference type="ARBA" id="ARBA00023136"/>
    </source>
</evidence>
<dbReference type="PANTHER" id="PTHR31272:SF9">
    <property type="entry name" value="BLL1027 PROTEIN"/>
    <property type="match status" value="1"/>
</dbReference>
<dbReference type="EMBL" id="FNQM01000032">
    <property type="protein sequence ID" value="SEB02792.1"/>
    <property type="molecule type" value="Genomic_DNA"/>
</dbReference>
<dbReference type="RefSeq" id="WP_093256460.1">
    <property type="nucleotide sequence ID" value="NZ_FNQM01000032.1"/>
</dbReference>
<keyword evidence="5 7" id="KW-1133">Transmembrane helix</keyword>
<protein>
    <submittedName>
        <fullName evidence="9">Cytochrome c biogenesis protein CcdA</fullName>
    </submittedName>
</protein>
<evidence type="ECO:0000256" key="1">
    <source>
        <dbReference type="ARBA" id="ARBA00004141"/>
    </source>
</evidence>
<dbReference type="Pfam" id="PF02683">
    <property type="entry name" value="DsbD_TM"/>
    <property type="match status" value="1"/>
</dbReference>
<organism evidence="9 10">
    <name type="scientific">Rubrimonas cliftonensis</name>
    <dbReference type="NCBI Taxonomy" id="89524"/>
    <lineage>
        <taxon>Bacteria</taxon>
        <taxon>Pseudomonadati</taxon>
        <taxon>Pseudomonadota</taxon>
        <taxon>Alphaproteobacteria</taxon>
        <taxon>Rhodobacterales</taxon>
        <taxon>Paracoccaceae</taxon>
        <taxon>Rubrimonas</taxon>
    </lineage>
</organism>
<evidence type="ECO:0000256" key="2">
    <source>
        <dbReference type="ARBA" id="ARBA00006143"/>
    </source>
</evidence>
<feature type="transmembrane region" description="Helical" evidence="7">
    <location>
        <begin position="41"/>
        <end position="65"/>
    </location>
</feature>
<sequence length="239" mass="23856">MASEILFGAAAGVLSTLSPCVLPLIPIVLGAAAAEHRWGPAALAAGLAISFTAVGLFVATVGFAMGLDAGVFRALGGTMLAALGLVLLVPALQTRVAAAAGPVGGWTEQRFGGFSTSGLHGQAAVGLLLGLVWAPCVGPTLGAASLMAARGENLGEVGLTMLAFGVGAAAPLLLLGSLSREALGRWRRRLMAAGSGGKQAMGALLLAVGLLILSGLDKRAEAWLVEASPEWLTRLTTAI</sequence>
<dbReference type="OrthoDB" id="9811352at2"/>
<keyword evidence="4" id="KW-0201">Cytochrome c-type biogenesis</keyword>
<reference evidence="9 10" key="1">
    <citation type="submission" date="2016-10" db="EMBL/GenBank/DDBJ databases">
        <authorList>
            <person name="de Groot N.N."/>
        </authorList>
    </citation>
    <scope>NUCLEOTIDE SEQUENCE [LARGE SCALE GENOMIC DNA]</scope>
    <source>
        <strain evidence="9 10">DSM 15345</strain>
    </source>
</reference>
<feature type="transmembrane region" description="Helical" evidence="7">
    <location>
        <begin position="199"/>
        <end position="216"/>
    </location>
</feature>
<evidence type="ECO:0000313" key="10">
    <source>
        <dbReference type="Proteomes" id="UP000198703"/>
    </source>
</evidence>
<evidence type="ECO:0000313" key="9">
    <source>
        <dbReference type="EMBL" id="SEB02792.1"/>
    </source>
</evidence>
<keyword evidence="10" id="KW-1185">Reference proteome</keyword>
<evidence type="ECO:0000256" key="3">
    <source>
        <dbReference type="ARBA" id="ARBA00022692"/>
    </source>
</evidence>
<dbReference type="STRING" id="89524.SAMN05444370_13225"/>
<feature type="transmembrane region" description="Helical" evidence="7">
    <location>
        <begin position="159"/>
        <end position="178"/>
    </location>
</feature>
<dbReference type="PANTHER" id="PTHR31272">
    <property type="entry name" value="CYTOCHROME C-TYPE BIOGENESIS PROTEIN HI_1454-RELATED"/>
    <property type="match status" value="1"/>
</dbReference>
<keyword evidence="3 7" id="KW-0812">Transmembrane</keyword>
<feature type="domain" description="Cytochrome C biogenesis protein transmembrane" evidence="8">
    <location>
        <begin position="10"/>
        <end position="214"/>
    </location>
</feature>